<reference evidence="2 3" key="1">
    <citation type="submission" date="2024-01" db="EMBL/GenBank/DDBJ databases">
        <title>The diversity of rhizobia nodulating Mimosa spp. in eleven states of Brazil covering several biomes is determined by host plant, location, and edaphic factors.</title>
        <authorList>
            <person name="Rouws L."/>
            <person name="Barauna A."/>
            <person name="Beukes C."/>
            <person name="De Faria S.M."/>
            <person name="Gross E."/>
            <person name="Dos Reis Junior F.B."/>
            <person name="Simon M."/>
            <person name="Maluk M."/>
            <person name="Odee D.W."/>
            <person name="Kenicer G."/>
            <person name="Young J.P.W."/>
            <person name="Reis V.M."/>
            <person name="Zilli J."/>
            <person name="James E.K."/>
        </authorList>
    </citation>
    <scope>NUCLEOTIDE SEQUENCE [LARGE SCALE GENOMIC DNA]</scope>
    <source>
        <strain evidence="2 3">JPY530</strain>
    </source>
</reference>
<sequence>MMRATARDFDVKTSSMPGTSFRRRPGSPAAPATFVEKLRPPLPGARRFYEQAQILAVTPAWLPTDRPRQIDQSLIMINIKNINYHQ</sequence>
<evidence type="ECO:0000313" key="3">
    <source>
        <dbReference type="Proteomes" id="UP001481677"/>
    </source>
</evidence>
<proteinExistence type="predicted"/>
<dbReference type="EMBL" id="JAZHGA010000014">
    <property type="protein sequence ID" value="MEM5341996.1"/>
    <property type="molecule type" value="Genomic_DNA"/>
</dbReference>
<dbReference type="RefSeq" id="WP_167528673.1">
    <property type="nucleotide sequence ID" value="NZ_JAZHFZ010000014.1"/>
</dbReference>
<feature type="region of interest" description="Disordered" evidence="1">
    <location>
        <begin position="1"/>
        <end position="34"/>
    </location>
</feature>
<gene>
    <name evidence="2" type="ORF">V4C56_20515</name>
</gene>
<keyword evidence="3" id="KW-1185">Reference proteome</keyword>
<evidence type="ECO:0000313" key="2">
    <source>
        <dbReference type="EMBL" id="MEM5341996.1"/>
    </source>
</evidence>
<comment type="caution">
    <text evidence="2">The sequence shown here is derived from an EMBL/GenBank/DDBJ whole genome shotgun (WGS) entry which is preliminary data.</text>
</comment>
<name>A0ABU9R4U6_9BURK</name>
<dbReference type="Proteomes" id="UP001481677">
    <property type="component" value="Unassembled WGS sequence"/>
</dbReference>
<organism evidence="2 3">
    <name type="scientific">Paraburkholderia azotifigens</name>
    <dbReference type="NCBI Taxonomy" id="2057004"/>
    <lineage>
        <taxon>Bacteria</taxon>
        <taxon>Pseudomonadati</taxon>
        <taxon>Pseudomonadota</taxon>
        <taxon>Betaproteobacteria</taxon>
        <taxon>Burkholderiales</taxon>
        <taxon>Burkholderiaceae</taxon>
        <taxon>Paraburkholderia</taxon>
    </lineage>
</organism>
<protein>
    <submittedName>
        <fullName evidence="2">Uncharacterized protein</fullName>
    </submittedName>
</protein>
<feature type="compositionally biased region" description="Basic and acidic residues" evidence="1">
    <location>
        <begin position="1"/>
        <end position="11"/>
    </location>
</feature>
<evidence type="ECO:0000256" key="1">
    <source>
        <dbReference type="SAM" id="MobiDB-lite"/>
    </source>
</evidence>
<accession>A0ABU9R4U6</accession>